<name>A0A318QTB9_9PROT</name>
<keyword evidence="2" id="KW-1185">Reference proteome</keyword>
<sequence length="70" mass="8281">MDIIKKGIIRSGEYKGWEIEIDDDTAGDTTGYYIYIKNMKTEPNTGYDLWFLNMEELKNELTFFDVDWDA</sequence>
<comment type="caution">
    <text evidence="1">The sequence shown here is derived from an EMBL/GenBank/DDBJ whole genome shotgun (WGS) entry which is preliminary data.</text>
</comment>
<reference evidence="1 2" key="1">
    <citation type="submission" date="2017-07" db="EMBL/GenBank/DDBJ databases">
        <title>A draft genome sequence of Komagataeibacter sucrofermentans LMG 18788.</title>
        <authorList>
            <person name="Skraban J."/>
            <person name="Cleenwerck I."/>
            <person name="Vandamme P."/>
            <person name="Trcek J."/>
        </authorList>
    </citation>
    <scope>NUCLEOTIDE SEQUENCE [LARGE SCALE GENOMIC DNA]</scope>
    <source>
        <strain evidence="1 2">LMG 18788</strain>
    </source>
</reference>
<dbReference type="EMBL" id="NKUA01000001">
    <property type="protein sequence ID" value="PYD81184.1"/>
    <property type="molecule type" value="Genomic_DNA"/>
</dbReference>
<organism evidence="1 2">
    <name type="scientific">Komagataeibacter sucrofermentans</name>
    <dbReference type="NCBI Taxonomy" id="1053551"/>
    <lineage>
        <taxon>Bacteria</taxon>
        <taxon>Pseudomonadati</taxon>
        <taxon>Pseudomonadota</taxon>
        <taxon>Alphaproteobacteria</taxon>
        <taxon>Acetobacterales</taxon>
        <taxon>Acetobacteraceae</taxon>
        <taxon>Komagataeibacter</taxon>
    </lineage>
</organism>
<evidence type="ECO:0000313" key="2">
    <source>
        <dbReference type="Proteomes" id="UP000247814"/>
    </source>
</evidence>
<dbReference type="Proteomes" id="UP000247814">
    <property type="component" value="Unassembled WGS sequence"/>
</dbReference>
<dbReference type="AlphaFoldDB" id="A0A318QTB9"/>
<proteinExistence type="predicted"/>
<gene>
    <name evidence="1" type="ORF">CFR77_01325</name>
</gene>
<protein>
    <submittedName>
        <fullName evidence="1">Uncharacterized protein</fullName>
    </submittedName>
</protein>
<evidence type="ECO:0000313" key="1">
    <source>
        <dbReference type="EMBL" id="PYD81184.1"/>
    </source>
</evidence>
<accession>A0A318QTB9</accession>